<reference evidence="1 2" key="1">
    <citation type="submission" date="2018-03" db="EMBL/GenBank/DDBJ databases">
        <title>Genomic Encyclopedia of Type Strains, Phase III (KMG-III): the genomes of soil and plant-associated and newly described type strains.</title>
        <authorList>
            <person name="Whitman W."/>
        </authorList>
    </citation>
    <scope>NUCLEOTIDE SEQUENCE [LARGE SCALE GENOMIC DNA]</scope>
    <source>
        <strain evidence="1 2">CGMCC 4.7104</strain>
    </source>
</reference>
<dbReference type="AlphaFoldDB" id="A0A2T0N183"/>
<proteinExistence type="predicted"/>
<dbReference type="RefSeq" id="WP_106240916.1">
    <property type="nucleotide sequence ID" value="NZ_PVNG01000007.1"/>
</dbReference>
<evidence type="ECO:0000313" key="2">
    <source>
        <dbReference type="Proteomes" id="UP000238312"/>
    </source>
</evidence>
<accession>A0A2T0N183</accession>
<organism evidence="1 2">
    <name type="scientific">Nonomuraea fuscirosea</name>
    <dbReference type="NCBI Taxonomy" id="1291556"/>
    <lineage>
        <taxon>Bacteria</taxon>
        <taxon>Bacillati</taxon>
        <taxon>Actinomycetota</taxon>
        <taxon>Actinomycetes</taxon>
        <taxon>Streptosporangiales</taxon>
        <taxon>Streptosporangiaceae</taxon>
        <taxon>Nonomuraea</taxon>
    </lineage>
</organism>
<keyword evidence="2" id="KW-1185">Reference proteome</keyword>
<comment type="caution">
    <text evidence="1">The sequence shown here is derived from an EMBL/GenBank/DDBJ whole genome shotgun (WGS) entry which is preliminary data.</text>
</comment>
<dbReference type="Proteomes" id="UP000238312">
    <property type="component" value="Unassembled WGS sequence"/>
</dbReference>
<evidence type="ECO:0008006" key="3">
    <source>
        <dbReference type="Google" id="ProtNLM"/>
    </source>
</evidence>
<evidence type="ECO:0000313" key="1">
    <source>
        <dbReference type="EMBL" id="PRX65582.1"/>
    </source>
</evidence>
<gene>
    <name evidence="1" type="ORF">B0I32_107344</name>
</gene>
<sequence length="110" mass="12074">MLTTHTTATLAATALAVTVMGGGLVVLGDTRPANATTTLDRTGCRYRVVRVKTRLNVRVTPAGRVVDKLYPGDRTWGNCEKFGKWRRIHGTDLGRRGFASTHHLKKTGKR</sequence>
<dbReference type="OrthoDB" id="3541500at2"/>
<name>A0A2T0N183_9ACTN</name>
<dbReference type="EMBL" id="PVNG01000007">
    <property type="protein sequence ID" value="PRX65582.1"/>
    <property type="molecule type" value="Genomic_DNA"/>
</dbReference>
<protein>
    <recommendedName>
        <fullName evidence="3">SH3 domain-containing protein</fullName>
    </recommendedName>
</protein>